<dbReference type="AlphaFoldDB" id="A0A2U1CQD8"/>
<proteinExistence type="predicted"/>
<dbReference type="Proteomes" id="UP000246145">
    <property type="component" value="Unassembled WGS sequence"/>
</dbReference>
<dbReference type="STRING" id="1231391.GCA_000308195_02655"/>
<evidence type="ECO:0000313" key="2">
    <source>
        <dbReference type="Proteomes" id="UP000246145"/>
    </source>
</evidence>
<protein>
    <recommendedName>
        <fullName evidence="3">DUF2946 family protein</fullName>
    </recommendedName>
</protein>
<evidence type="ECO:0000313" key="1">
    <source>
        <dbReference type="EMBL" id="PVY68095.1"/>
    </source>
</evidence>
<dbReference type="InterPro" id="IPR021333">
    <property type="entry name" value="DUF2946"/>
</dbReference>
<sequence length="131" mass="13574">MPMARLKAQRPTSWFVLLAFLIATLAPSLGMALGGHEASRTVWTQLCSATGPELVAIQVDGDPPLTDDGGTHQGQGHCLLCFQPSTTPQPSVLAPVASNAVVLRIAQAETTAVPGSIAWNIPLARAPPAVS</sequence>
<evidence type="ECO:0008006" key="3">
    <source>
        <dbReference type="Google" id="ProtNLM"/>
    </source>
</evidence>
<reference evidence="1 2" key="1">
    <citation type="submission" date="2018-04" db="EMBL/GenBank/DDBJ databases">
        <title>Genomic Encyclopedia of Type Strains, Phase IV (KMG-IV): sequencing the most valuable type-strain genomes for metagenomic binning, comparative biology and taxonomic classification.</title>
        <authorList>
            <person name="Goeker M."/>
        </authorList>
    </citation>
    <scope>NUCLEOTIDE SEQUENCE [LARGE SCALE GENOMIC DNA]</scope>
    <source>
        <strain evidence="1 2">DSM 10065</strain>
    </source>
</reference>
<gene>
    <name evidence="1" type="ORF">C7440_0484</name>
</gene>
<name>A0A2U1CQD8_9BURK</name>
<comment type="caution">
    <text evidence="1">The sequence shown here is derived from an EMBL/GenBank/DDBJ whole genome shotgun (WGS) entry which is preliminary data.</text>
</comment>
<dbReference type="Pfam" id="PF11162">
    <property type="entry name" value="DUF2946"/>
    <property type="match status" value="1"/>
</dbReference>
<dbReference type="OrthoDB" id="8636511at2"/>
<organism evidence="1 2">
    <name type="scientific">Pusillimonas noertemannii</name>
    <dbReference type="NCBI Taxonomy" id="305977"/>
    <lineage>
        <taxon>Bacteria</taxon>
        <taxon>Pseudomonadati</taxon>
        <taxon>Pseudomonadota</taxon>
        <taxon>Betaproteobacteria</taxon>
        <taxon>Burkholderiales</taxon>
        <taxon>Alcaligenaceae</taxon>
        <taxon>Pusillimonas</taxon>
    </lineage>
</organism>
<dbReference type="EMBL" id="QEKO01000001">
    <property type="protein sequence ID" value="PVY68095.1"/>
    <property type="molecule type" value="Genomic_DNA"/>
</dbReference>
<keyword evidence="2" id="KW-1185">Reference proteome</keyword>
<accession>A0A2U1CQD8</accession>